<feature type="region of interest" description="Disordered" evidence="1">
    <location>
        <begin position="253"/>
        <end position="291"/>
    </location>
</feature>
<evidence type="ECO:0000313" key="3">
    <source>
        <dbReference type="Proteomes" id="UP000297777"/>
    </source>
</evidence>
<accession>A0A4Z1EY34</accession>
<sequence length="317" mass="35189">MSRYSSSETDDSQPPSITLSAALSFDEDKLPNSSDSEGYDGDDEDPGIARAYVKKKDIPGEKMKKKVQKDLKRKRELEDMPEGRSESVYSMVENGSAENQGTFNQNSSNSASGDPTEQYQVTHYGVAVKANRRWSGVVDGRSILPSSLNEANLNMVMPEPEDDQVFLEQMKGGRQDHSSIPDGRISEGKNGFETAQFASETGEYDIASNSASSMERLEYTPKSAPITIPKPADFSKRFPQSILHHDDAAPVRARHGWGQAKSRTNRISPERPSRVDASLFGHELEPKPTPRIMTEGLRATKILYETLEDVSLKRKKT</sequence>
<dbReference type="Proteomes" id="UP000297777">
    <property type="component" value="Unassembled WGS sequence"/>
</dbReference>
<evidence type="ECO:0000256" key="1">
    <source>
        <dbReference type="SAM" id="MobiDB-lite"/>
    </source>
</evidence>
<evidence type="ECO:0000313" key="2">
    <source>
        <dbReference type="EMBL" id="TGO17164.1"/>
    </source>
</evidence>
<reference evidence="2 3" key="1">
    <citation type="submission" date="2017-12" db="EMBL/GenBank/DDBJ databases">
        <title>Comparative genomics of Botrytis spp.</title>
        <authorList>
            <person name="Valero-Jimenez C.A."/>
            <person name="Tapia P."/>
            <person name="Veloso J."/>
            <person name="Silva-Moreno E."/>
            <person name="Staats M."/>
            <person name="Valdes J.H."/>
            <person name="Van Kan J.A.L."/>
        </authorList>
    </citation>
    <scope>NUCLEOTIDE SEQUENCE [LARGE SCALE GENOMIC DNA]</scope>
    <source>
        <strain evidence="2 3">Bt9001</strain>
    </source>
</reference>
<feature type="compositionally biased region" description="Basic and acidic residues" evidence="1">
    <location>
        <begin position="54"/>
        <end position="85"/>
    </location>
</feature>
<feature type="compositionally biased region" description="Polar residues" evidence="1">
    <location>
        <begin position="96"/>
        <end position="118"/>
    </location>
</feature>
<proteinExistence type="predicted"/>
<feature type="compositionally biased region" description="Polar residues" evidence="1">
    <location>
        <begin position="1"/>
        <end position="21"/>
    </location>
</feature>
<name>A0A4Z1EY34_9HELO</name>
<protein>
    <submittedName>
        <fullName evidence="2">Uncharacterized protein</fullName>
    </submittedName>
</protein>
<organism evidence="2 3">
    <name type="scientific">Botrytis tulipae</name>
    <dbReference type="NCBI Taxonomy" id="87230"/>
    <lineage>
        <taxon>Eukaryota</taxon>
        <taxon>Fungi</taxon>
        <taxon>Dikarya</taxon>
        <taxon>Ascomycota</taxon>
        <taxon>Pezizomycotina</taxon>
        <taxon>Leotiomycetes</taxon>
        <taxon>Helotiales</taxon>
        <taxon>Sclerotiniaceae</taxon>
        <taxon>Botrytis</taxon>
    </lineage>
</organism>
<feature type="compositionally biased region" description="Acidic residues" evidence="1">
    <location>
        <begin position="37"/>
        <end position="46"/>
    </location>
</feature>
<keyword evidence="3" id="KW-1185">Reference proteome</keyword>
<feature type="region of interest" description="Disordered" evidence="1">
    <location>
        <begin position="1"/>
        <end position="118"/>
    </location>
</feature>
<dbReference type="EMBL" id="PQXH01000020">
    <property type="protein sequence ID" value="TGO17164.1"/>
    <property type="molecule type" value="Genomic_DNA"/>
</dbReference>
<dbReference type="OrthoDB" id="3549651at2759"/>
<dbReference type="AlphaFoldDB" id="A0A4Z1EY34"/>
<comment type="caution">
    <text evidence="2">The sequence shown here is derived from an EMBL/GenBank/DDBJ whole genome shotgun (WGS) entry which is preliminary data.</text>
</comment>
<gene>
    <name evidence="2" type="ORF">BTUL_0020g00500</name>
</gene>